<reference evidence="2 3" key="1">
    <citation type="submission" date="2021-03" db="EMBL/GenBank/DDBJ databases">
        <title>Genomic Encyclopedia of Type Strains, Phase IV (KMG-IV): sequencing the most valuable type-strain genomes for metagenomic binning, comparative biology and taxonomic classification.</title>
        <authorList>
            <person name="Goeker M."/>
        </authorList>
    </citation>
    <scope>NUCLEOTIDE SEQUENCE [LARGE SCALE GENOMIC DNA]</scope>
    <source>
        <strain evidence="2 3">DSM 40526</strain>
    </source>
</reference>
<dbReference type="Proteomes" id="UP001519310">
    <property type="component" value="Unassembled WGS sequence"/>
</dbReference>
<evidence type="ECO:0000313" key="3">
    <source>
        <dbReference type="Proteomes" id="UP001519310"/>
    </source>
</evidence>
<keyword evidence="3" id="KW-1185">Reference proteome</keyword>
<proteinExistence type="predicted"/>
<name>A0ABS4L4J9_STRAV</name>
<protein>
    <submittedName>
        <fullName evidence="2">Uncharacterized protein</fullName>
    </submittedName>
</protein>
<sequence>MPRRRPGALRAARGTHAGRRPPAWARELPPVDRLSTSVSAEVQWTAPGRHHPLGDLLRRYRAFLRSPGSGLRPTRAVCPAPLCALDDVAVVRDELADAYRALPPEARYALGRVLRLLDAEFRRRTVFDRDAATTDRSGSPRPWWHRRLYAYE</sequence>
<feature type="region of interest" description="Disordered" evidence="1">
    <location>
        <begin position="1"/>
        <end position="28"/>
    </location>
</feature>
<dbReference type="EMBL" id="JAGGLQ010000004">
    <property type="protein sequence ID" value="MBP2037039.1"/>
    <property type="molecule type" value="Genomic_DNA"/>
</dbReference>
<comment type="caution">
    <text evidence="2">The sequence shown here is derived from an EMBL/GenBank/DDBJ whole genome shotgun (WGS) entry which is preliminary data.</text>
</comment>
<accession>A0ABS4L4J9</accession>
<dbReference type="RefSeq" id="WP_189966818.1">
    <property type="nucleotide sequence ID" value="NZ_BMVL01000003.1"/>
</dbReference>
<evidence type="ECO:0000313" key="2">
    <source>
        <dbReference type="EMBL" id="MBP2037039.1"/>
    </source>
</evidence>
<evidence type="ECO:0000256" key="1">
    <source>
        <dbReference type="SAM" id="MobiDB-lite"/>
    </source>
</evidence>
<organism evidence="2 3">
    <name type="scientific">Streptomyces avidinii</name>
    <dbReference type="NCBI Taxonomy" id="1895"/>
    <lineage>
        <taxon>Bacteria</taxon>
        <taxon>Bacillati</taxon>
        <taxon>Actinomycetota</taxon>
        <taxon>Actinomycetes</taxon>
        <taxon>Kitasatosporales</taxon>
        <taxon>Streptomycetaceae</taxon>
        <taxon>Streptomyces</taxon>
    </lineage>
</organism>
<gene>
    <name evidence="2" type="ORF">J2Z77_002839</name>
</gene>